<dbReference type="GO" id="GO:0016491">
    <property type="term" value="F:oxidoreductase activity"/>
    <property type="evidence" value="ECO:0007669"/>
    <property type="project" value="InterPro"/>
</dbReference>
<evidence type="ECO:0000313" key="4">
    <source>
        <dbReference type="Proteomes" id="UP000316406"/>
    </source>
</evidence>
<dbReference type="Gene3D" id="3.50.50.60">
    <property type="entry name" value="FAD/NAD(P)-binding domain"/>
    <property type="match status" value="1"/>
</dbReference>
<dbReference type="AlphaFoldDB" id="A0A556CQI4"/>
<dbReference type="PANTHER" id="PTHR42923:SF43">
    <property type="entry name" value="AMINE OXIDASE"/>
    <property type="match status" value="1"/>
</dbReference>
<dbReference type="Pfam" id="PF01593">
    <property type="entry name" value="Amino_oxidase"/>
    <property type="match status" value="1"/>
</dbReference>
<feature type="domain" description="Amine oxidase" evidence="2">
    <location>
        <begin position="37"/>
        <end position="486"/>
    </location>
</feature>
<organism evidence="3 4">
    <name type="scientific">Brevibacterium aurantiacum</name>
    <dbReference type="NCBI Taxonomy" id="273384"/>
    <lineage>
        <taxon>Bacteria</taxon>
        <taxon>Bacillati</taxon>
        <taxon>Actinomycetota</taxon>
        <taxon>Actinomycetes</taxon>
        <taxon>Micrococcales</taxon>
        <taxon>Brevibacteriaceae</taxon>
        <taxon>Brevibacterium</taxon>
    </lineage>
</organism>
<dbReference type="PANTHER" id="PTHR42923">
    <property type="entry name" value="PROTOPORPHYRINOGEN OXIDASE"/>
    <property type="match status" value="1"/>
</dbReference>
<dbReference type="Proteomes" id="UP000316406">
    <property type="component" value="Unassembled WGS sequence"/>
</dbReference>
<dbReference type="EMBL" id="VLTK01000001">
    <property type="protein sequence ID" value="TSI19408.1"/>
    <property type="molecule type" value="Genomic_DNA"/>
</dbReference>
<dbReference type="InterPro" id="IPR050464">
    <property type="entry name" value="Zeta_carotene_desat/Oxidored"/>
</dbReference>
<keyword evidence="4" id="KW-1185">Reference proteome</keyword>
<name>A0A556CQI4_BREAU</name>
<dbReference type="OrthoDB" id="7856496at2"/>
<proteinExistence type="predicted"/>
<evidence type="ECO:0000259" key="2">
    <source>
        <dbReference type="Pfam" id="PF01593"/>
    </source>
</evidence>
<evidence type="ECO:0000313" key="3">
    <source>
        <dbReference type="EMBL" id="TSI19408.1"/>
    </source>
</evidence>
<sequence>MTPGPRPRDRRAENIPAPQGRPRPLRPKRVTVIGGGIAGLSAATILAEHGVKVTVIEAEDHLGGRVGAWPVEADRTMSRGFHAFFRQYYNLRDLLSRADPELHRLEPVDDYPLTHRRGLTDTFASIPRTPPFNLLGFVWRSPTFPLHRLLDVDIPAAVELIDVEFPATYRQYDGESAADFLDRLRFPEEARHLALEVFARSFFADPADFSAGELIAMFHTYFAGSAEGLLFDVPVDDYDTALWAPLADYLTELGVQIRTGEMVTSLEATSSGWMVSTGDHEVHGDAVVLAADPARARELLRASHDSIVPTAVTAQEWLENIDSLTNAPAFAVLRLWLGAPVADHRSAFLGTSGYDVLDNVSVLERFEDGASRWAQSHHGSVLELHAYALDIDADPSEQDRASIVARLLSDLHQVYPETAHLPIVDQELLITADCPLTDTRPWDERPEAVTPVPGLVVAGDYVRCNLPVALMERAATTGYMAANHLLSSWRVEGTPLWSPPTRGLLRRGVLGRLGRGVLGRLGRGVLGQAR</sequence>
<dbReference type="RefSeq" id="WP_143920457.1">
    <property type="nucleotide sequence ID" value="NZ_VLTK01000001.1"/>
</dbReference>
<feature type="region of interest" description="Disordered" evidence="1">
    <location>
        <begin position="1"/>
        <end position="27"/>
    </location>
</feature>
<dbReference type="InterPro" id="IPR036188">
    <property type="entry name" value="FAD/NAD-bd_sf"/>
</dbReference>
<dbReference type="PRINTS" id="PR00419">
    <property type="entry name" value="ADXRDTASE"/>
</dbReference>
<gene>
    <name evidence="3" type="ORF">FO013_00045</name>
</gene>
<reference evidence="3 4" key="1">
    <citation type="submission" date="2019-07" db="EMBL/GenBank/DDBJ databases">
        <title>Draft genome sequence of Brevibacterium aurantiacum XU54 isolated from Xinjiang China.</title>
        <authorList>
            <person name="Xu X."/>
        </authorList>
    </citation>
    <scope>NUCLEOTIDE SEQUENCE [LARGE SCALE GENOMIC DNA]</scope>
    <source>
        <strain evidence="3 4">XU54</strain>
    </source>
</reference>
<feature type="compositionally biased region" description="Basic and acidic residues" evidence="1">
    <location>
        <begin position="1"/>
        <end position="13"/>
    </location>
</feature>
<accession>A0A556CQI4</accession>
<protein>
    <submittedName>
        <fullName evidence="3">FAD-dependent oxidoreductase</fullName>
    </submittedName>
</protein>
<dbReference type="InterPro" id="IPR002937">
    <property type="entry name" value="Amino_oxidase"/>
</dbReference>
<evidence type="ECO:0000256" key="1">
    <source>
        <dbReference type="SAM" id="MobiDB-lite"/>
    </source>
</evidence>
<comment type="caution">
    <text evidence="3">The sequence shown here is derived from an EMBL/GenBank/DDBJ whole genome shotgun (WGS) entry which is preliminary data.</text>
</comment>
<dbReference type="SUPFAM" id="SSF51905">
    <property type="entry name" value="FAD/NAD(P)-binding domain"/>
    <property type="match status" value="1"/>
</dbReference>